<gene>
    <name evidence="3" type="ORF">Tcan_17287</name>
</gene>
<feature type="compositionally biased region" description="Basic residues" evidence="1">
    <location>
        <begin position="40"/>
        <end position="51"/>
    </location>
</feature>
<feature type="transmembrane region" description="Helical" evidence="2">
    <location>
        <begin position="185"/>
        <end position="206"/>
    </location>
</feature>
<feature type="compositionally biased region" description="Polar residues" evidence="1">
    <location>
        <begin position="136"/>
        <end position="164"/>
    </location>
</feature>
<proteinExistence type="predicted"/>
<feature type="region of interest" description="Disordered" evidence="1">
    <location>
        <begin position="1"/>
        <end position="56"/>
    </location>
</feature>
<feature type="compositionally biased region" description="Polar residues" evidence="1">
    <location>
        <begin position="95"/>
        <end position="128"/>
    </location>
</feature>
<accession>A0A0B2VDF0</accession>
<comment type="caution">
    <text evidence="3">The sequence shown here is derived from an EMBL/GenBank/DDBJ whole genome shotgun (WGS) entry which is preliminary data.</text>
</comment>
<dbReference type="Proteomes" id="UP000031036">
    <property type="component" value="Unassembled WGS sequence"/>
</dbReference>
<keyword evidence="2" id="KW-0812">Transmembrane</keyword>
<keyword evidence="2" id="KW-1133">Transmembrane helix</keyword>
<organism evidence="3 4">
    <name type="scientific">Toxocara canis</name>
    <name type="common">Canine roundworm</name>
    <dbReference type="NCBI Taxonomy" id="6265"/>
    <lineage>
        <taxon>Eukaryota</taxon>
        <taxon>Metazoa</taxon>
        <taxon>Ecdysozoa</taxon>
        <taxon>Nematoda</taxon>
        <taxon>Chromadorea</taxon>
        <taxon>Rhabditida</taxon>
        <taxon>Spirurina</taxon>
        <taxon>Ascaridomorpha</taxon>
        <taxon>Ascaridoidea</taxon>
        <taxon>Toxocaridae</taxon>
        <taxon>Toxocara</taxon>
    </lineage>
</organism>
<evidence type="ECO:0000256" key="1">
    <source>
        <dbReference type="SAM" id="MobiDB-lite"/>
    </source>
</evidence>
<keyword evidence="4" id="KW-1185">Reference proteome</keyword>
<protein>
    <submittedName>
        <fullName evidence="3">Uncharacterized protein</fullName>
    </submittedName>
</protein>
<evidence type="ECO:0000313" key="3">
    <source>
        <dbReference type="EMBL" id="KHN79548.1"/>
    </source>
</evidence>
<sequence length="213" mass="23858">MADFNKKRKRLNALRERTRHSNSSSSADISGGVPRNMNVGRKKHMRGKKIPKANESLEEVTKFERVNAAMHPAISRHSKNRSRLKWKGEDDNETSIRATSTPMENETPIRATSTPIENETPIRATSTPLEKETPVRATSTPTENESPVRATSASNDSESPTQPVMASKRASDRSHRVEPFPCPCALIMFLSEKLIIAIIVITMIIYRRMFGST</sequence>
<feature type="region of interest" description="Disordered" evidence="1">
    <location>
        <begin position="69"/>
        <end position="177"/>
    </location>
</feature>
<dbReference type="AlphaFoldDB" id="A0A0B2VDF0"/>
<name>A0A0B2VDF0_TOXCA</name>
<reference evidence="3 4" key="1">
    <citation type="submission" date="2014-11" db="EMBL/GenBank/DDBJ databases">
        <title>Genetic blueprint of the zoonotic pathogen Toxocara canis.</title>
        <authorList>
            <person name="Zhu X.-Q."/>
            <person name="Korhonen P.K."/>
            <person name="Cai H."/>
            <person name="Young N.D."/>
            <person name="Nejsum P."/>
            <person name="von Samson-Himmelstjerna G."/>
            <person name="Boag P.R."/>
            <person name="Tan P."/>
            <person name="Li Q."/>
            <person name="Min J."/>
            <person name="Yang Y."/>
            <person name="Wang X."/>
            <person name="Fang X."/>
            <person name="Hall R.S."/>
            <person name="Hofmann A."/>
            <person name="Sternberg P.W."/>
            <person name="Jex A.R."/>
            <person name="Gasser R.B."/>
        </authorList>
    </citation>
    <scope>NUCLEOTIDE SEQUENCE [LARGE SCALE GENOMIC DNA]</scope>
    <source>
        <strain evidence="3">PN_DK_2014</strain>
    </source>
</reference>
<feature type="compositionally biased region" description="Basic residues" evidence="1">
    <location>
        <begin position="1"/>
        <end position="20"/>
    </location>
</feature>
<dbReference type="EMBL" id="JPKZ01001897">
    <property type="protein sequence ID" value="KHN79548.1"/>
    <property type="molecule type" value="Genomic_DNA"/>
</dbReference>
<evidence type="ECO:0000313" key="4">
    <source>
        <dbReference type="Proteomes" id="UP000031036"/>
    </source>
</evidence>
<keyword evidence="2" id="KW-0472">Membrane</keyword>
<evidence type="ECO:0000256" key="2">
    <source>
        <dbReference type="SAM" id="Phobius"/>
    </source>
</evidence>
<feature type="compositionally biased region" description="Basic residues" evidence="1">
    <location>
        <begin position="74"/>
        <end position="85"/>
    </location>
</feature>